<keyword evidence="1" id="KW-1133">Transmembrane helix</keyword>
<comment type="caution">
    <text evidence="3">The sequence shown here is derived from an EMBL/GenBank/DDBJ whole genome shotgun (WGS) entry which is preliminary data.</text>
</comment>
<sequence length="488" mass="51595">MKTRFLILTATLFSLILLNQQSAVAAPCTFVSPLIQVQGTSNVIINGQPYCRTTLTLSVDIDVNGGNKYTYIHVWTAGGYHNGQSWTYSNQAPTSANILGNALFTLALDYSQQPPNPVLSATYGPDNTVNVLDASDGVTFTKTPVPNSTATHFVFQNIVIDLPGACNSSAPPLFKGDSWSAQDNNGKIVACALPGFVFSAADPSVVALIGCGNPGPNILNFTVTANGTGNSIQFAFDVYQETDGIAGYSVTDTKIYDGGATLYTVVQGASNSSLTFSSASGTNDATHIYLPAIYPAPYSTNNPDRIKNLYVVVRSIQITNGGTTTNVDFGLVTPAVNTCSPLSAAIEGITVSRANDRLVVNWRTLSEKNSKEFVVEASNDGKNWTAIGKLDSKGVDGNSDLPIDYSLALIIPASLAAIGLGGLFLLTLVRSRWAKVLAIAVIVVAAASCLKDGQTVDVNRNQTVFVRIAQYDKSGTVQYSKVVTVVND</sequence>
<keyword evidence="1" id="KW-0812">Transmembrane</keyword>
<reference evidence="3 4" key="1">
    <citation type="submission" date="2021-11" db="EMBL/GenBank/DDBJ databases">
        <title>Genomic of Niabella pedocola.</title>
        <authorList>
            <person name="Wu T."/>
        </authorList>
    </citation>
    <scope>NUCLEOTIDE SEQUENCE [LARGE SCALE GENOMIC DNA]</scope>
    <source>
        <strain evidence="3 4">JCM 31011</strain>
    </source>
</reference>
<evidence type="ECO:0000313" key="4">
    <source>
        <dbReference type="Proteomes" id="UP001199816"/>
    </source>
</evidence>
<organism evidence="3 4">
    <name type="scientific">Niabella pedocola</name>
    <dbReference type="NCBI Taxonomy" id="1752077"/>
    <lineage>
        <taxon>Bacteria</taxon>
        <taxon>Pseudomonadati</taxon>
        <taxon>Bacteroidota</taxon>
        <taxon>Chitinophagia</taxon>
        <taxon>Chitinophagales</taxon>
        <taxon>Chitinophagaceae</taxon>
        <taxon>Niabella</taxon>
    </lineage>
</organism>
<keyword evidence="1" id="KW-0472">Membrane</keyword>
<feature type="signal peptide" evidence="2">
    <location>
        <begin position="1"/>
        <end position="25"/>
    </location>
</feature>
<keyword evidence="4" id="KW-1185">Reference proteome</keyword>
<proteinExistence type="predicted"/>
<evidence type="ECO:0000256" key="2">
    <source>
        <dbReference type="SAM" id="SignalP"/>
    </source>
</evidence>
<accession>A0ABS8PYP4</accession>
<dbReference type="RefSeq" id="WP_231008586.1">
    <property type="nucleotide sequence ID" value="NZ_JAJNEC010000008.1"/>
</dbReference>
<dbReference type="Proteomes" id="UP001199816">
    <property type="component" value="Unassembled WGS sequence"/>
</dbReference>
<feature type="transmembrane region" description="Helical" evidence="1">
    <location>
        <begin position="405"/>
        <end position="429"/>
    </location>
</feature>
<evidence type="ECO:0000256" key="1">
    <source>
        <dbReference type="SAM" id="Phobius"/>
    </source>
</evidence>
<keyword evidence="2" id="KW-0732">Signal</keyword>
<dbReference type="EMBL" id="JAJNEC010000008">
    <property type="protein sequence ID" value="MCD2425995.1"/>
    <property type="molecule type" value="Genomic_DNA"/>
</dbReference>
<protein>
    <submittedName>
        <fullName evidence="3">Uncharacterized protein</fullName>
    </submittedName>
</protein>
<evidence type="ECO:0000313" key="3">
    <source>
        <dbReference type="EMBL" id="MCD2425995.1"/>
    </source>
</evidence>
<name>A0ABS8PYP4_9BACT</name>
<feature type="chain" id="PRO_5045050901" evidence="2">
    <location>
        <begin position="26"/>
        <end position="488"/>
    </location>
</feature>
<gene>
    <name evidence="3" type="ORF">LQ567_24640</name>
</gene>